<dbReference type="InterPro" id="IPR051606">
    <property type="entry name" value="Polyketide_Oxido-like"/>
</dbReference>
<dbReference type="PANTHER" id="PTHR43355">
    <property type="entry name" value="FLAVIN REDUCTASE (NADPH)"/>
    <property type="match status" value="1"/>
</dbReference>
<dbReference type="GO" id="GO:0016646">
    <property type="term" value="F:oxidoreductase activity, acting on the CH-NH group of donors, NAD or NADP as acceptor"/>
    <property type="evidence" value="ECO:0007669"/>
    <property type="project" value="TreeGrafter"/>
</dbReference>
<dbReference type="SUPFAM" id="SSF51735">
    <property type="entry name" value="NAD(P)-binding Rossmann-fold domains"/>
    <property type="match status" value="1"/>
</dbReference>
<feature type="domain" description="NAD(P)-binding" evidence="1">
    <location>
        <begin position="7"/>
        <end position="198"/>
    </location>
</feature>
<dbReference type="InterPro" id="IPR036291">
    <property type="entry name" value="NAD(P)-bd_dom_sf"/>
</dbReference>
<sequence length="210" mass="21910">MKLVVFGSTGMGGSAAVAAGLERGHDVTVLARSQASADKAPPGVRVVRGDALDPAAVARTLDGADAVIQYLGVGGLGDGKPNDFVPDATRVIIEEMRAHRIERLVCASNMGLPGSGAFLFRRVLVPLFARRLPPILDAKVVMEARLADSELAWTAVRLPALKAGAAKGTVKVDPTGRATGYAITCADAADFMLDSIEQRRHLRTAVGVSN</sequence>
<dbReference type="Gene3D" id="3.40.50.720">
    <property type="entry name" value="NAD(P)-binding Rossmann-like Domain"/>
    <property type="match status" value="1"/>
</dbReference>
<protein>
    <submittedName>
        <fullName evidence="2">Putative NADH-flavin reductase</fullName>
    </submittedName>
</protein>
<dbReference type="InterPro" id="IPR016040">
    <property type="entry name" value="NAD(P)-bd_dom"/>
</dbReference>
<dbReference type="STRING" id="1210063.GCA_001612665_01183"/>
<organism evidence="2 3">
    <name type="scientific">Nocardia alba</name>
    <dbReference type="NCBI Taxonomy" id="225051"/>
    <lineage>
        <taxon>Bacteria</taxon>
        <taxon>Bacillati</taxon>
        <taxon>Actinomycetota</taxon>
        <taxon>Actinomycetes</taxon>
        <taxon>Mycobacteriales</taxon>
        <taxon>Nocardiaceae</taxon>
        <taxon>Nocardia</taxon>
    </lineage>
</organism>
<keyword evidence="3" id="KW-1185">Reference proteome</keyword>
<reference evidence="2 3" key="1">
    <citation type="submission" date="2019-03" db="EMBL/GenBank/DDBJ databases">
        <title>Genomic Encyclopedia of Type Strains, Phase IV (KMG-IV): sequencing the most valuable type-strain genomes for metagenomic binning, comparative biology and taxonomic classification.</title>
        <authorList>
            <person name="Goeker M."/>
        </authorList>
    </citation>
    <scope>NUCLEOTIDE SEQUENCE [LARGE SCALE GENOMIC DNA]</scope>
    <source>
        <strain evidence="2 3">DSM 44684</strain>
    </source>
</reference>
<accession>A0A4R1FTA2</accession>
<gene>
    <name evidence="2" type="ORF">DFR71_3522</name>
</gene>
<dbReference type="EMBL" id="SMFR01000002">
    <property type="protein sequence ID" value="TCJ97480.1"/>
    <property type="molecule type" value="Genomic_DNA"/>
</dbReference>
<name>A0A4R1FTA2_9NOCA</name>
<proteinExistence type="predicted"/>
<dbReference type="Proteomes" id="UP000294856">
    <property type="component" value="Unassembled WGS sequence"/>
</dbReference>
<dbReference type="PANTHER" id="PTHR43355:SF2">
    <property type="entry name" value="FLAVIN REDUCTASE (NADPH)"/>
    <property type="match status" value="1"/>
</dbReference>
<comment type="caution">
    <text evidence="2">The sequence shown here is derived from an EMBL/GenBank/DDBJ whole genome shotgun (WGS) entry which is preliminary data.</text>
</comment>
<evidence type="ECO:0000259" key="1">
    <source>
        <dbReference type="Pfam" id="PF13460"/>
    </source>
</evidence>
<dbReference type="Pfam" id="PF13460">
    <property type="entry name" value="NAD_binding_10"/>
    <property type="match status" value="1"/>
</dbReference>
<evidence type="ECO:0000313" key="3">
    <source>
        <dbReference type="Proteomes" id="UP000294856"/>
    </source>
</evidence>
<evidence type="ECO:0000313" key="2">
    <source>
        <dbReference type="EMBL" id="TCJ97480.1"/>
    </source>
</evidence>
<dbReference type="AlphaFoldDB" id="A0A4R1FTA2"/>